<evidence type="ECO:0000313" key="1">
    <source>
        <dbReference type="EMBL" id="GAI92872.1"/>
    </source>
</evidence>
<organism evidence="1">
    <name type="scientific">marine sediment metagenome</name>
    <dbReference type="NCBI Taxonomy" id="412755"/>
    <lineage>
        <taxon>unclassified sequences</taxon>
        <taxon>metagenomes</taxon>
        <taxon>ecological metagenomes</taxon>
    </lineage>
</organism>
<reference evidence="1" key="1">
    <citation type="journal article" date="2014" name="Front. Microbiol.">
        <title>High frequency of phylogenetically diverse reductive dehalogenase-homologous genes in deep subseafloor sedimentary metagenomes.</title>
        <authorList>
            <person name="Kawai M."/>
            <person name="Futagami T."/>
            <person name="Toyoda A."/>
            <person name="Takaki Y."/>
            <person name="Nishi S."/>
            <person name="Hori S."/>
            <person name="Arai W."/>
            <person name="Tsubouchi T."/>
            <person name="Morono Y."/>
            <person name="Uchiyama I."/>
            <person name="Ito T."/>
            <person name="Fujiyama A."/>
            <person name="Inagaki F."/>
            <person name="Takami H."/>
        </authorList>
    </citation>
    <scope>NUCLEOTIDE SEQUENCE</scope>
    <source>
        <strain evidence="1">Expedition CK06-06</strain>
    </source>
</reference>
<sequence length="45" mass="4889">MIPLRTSISVVRNSKKAIVPTATHLNLTGSGIERATNKDNNEIAR</sequence>
<gene>
    <name evidence="1" type="ORF">S12H4_32750</name>
</gene>
<proteinExistence type="predicted"/>
<protein>
    <submittedName>
        <fullName evidence="1">Uncharacterized protein</fullName>
    </submittedName>
</protein>
<dbReference type="AlphaFoldDB" id="X1SIL1"/>
<comment type="caution">
    <text evidence="1">The sequence shown here is derived from an EMBL/GenBank/DDBJ whole genome shotgun (WGS) entry which is preliminary data.</text>
</comment>
<name>X1SIL1_9ZZZZ</name>
<dbReference type="EMBL" id="BARW01019226">
    <property type="protein sequence ID" value="GAI92872.1"/>
    <property type="molecule type" value="Genomic_DNA"/>
</dbReference>
<accession>X1SIL1</accession>